<dbReference type="SMART" id="SM00448">
    <property type="entry name" value="REC"/>
    <property type="match status" value="1"/>
</dbReference>
<evidence type="ECO:0000313" key="4">
    <source>
        <dbReference type="Proteomes" id="UP000004318"/>
    </source>
</evidence>
<gene>
    <name evidence="3" type="ORF">OB2597_19396</name>
</gene>
<dbReference type="EMBL" id="AAMO01000008">
    <property type="protein sequence ID" value="EAQ02280.1"/>
    <property type="molecule type" value="Genomic_DNA"/>
</dbReference>
<dbReference type="InterPro" id="IPR011006">
    <property type="entry name" value="CheY-like_superfamily"/>
</dbReference>
<feature type="modified residue" description="4-aspartylphosphate" evidence="1">
    <location>
        <position position="55"/>
    </location>
</feature>
<name>A3U0I9_PSEBH</name>
<sequence length="193" mass="21533">MDKGALRVLVVEDDFLIASTLASDLRRLNATVVGPFADIHDAMQHVGDVDAAILDVRIRDEMAFPVADCLLNSETPFLFYSAYNGGAIPGRFGNVELFSKPTSGQRLLHHLRARREAVRPAPQTDVAAALPPLRLEARRLMHETEAADRLAEAALRRAIASRLPLPDEQRDLEAWLIDLLRDEYRRNGARLMT</sequence>
<dbReference type="HOGENOM" id="CLU_111080_0_0_5"/>
<reference evidence="3 4" key="1">
    <citation type="journal article" date="2010" name="J. Bacteriol.">
        <title>Genome sequences of Oceanicola granulosus HTCC2516(T) and Oceanicola batsensis HTCC2597(TDelta).</title>
        <authorList>
            <person name="Thrash J.C."/>
            <person name="Cho J.C."/>
            <person name="Vergin K.L."/>
            <person name="Giovannoni S.J."/>
        </authorList>
    </citation>
    <scope>NUCLEOTIDE SEQUENCE [LARGE SCALE GENOMIC DNA]</scope>
    <source>
        <strain evidence="4">ATCC BAA-863 / DSM 15984 / KCTC 12145 / HTCC2597</strain>
    </source>
</reference>
<dbReference type="OrthoDB" id="582170at2"/>
<evidence type="ECO:0000259" key="2">
    <source>
        <dbReference type="PROSITE" id="PS50110"/>
    </source>
</evidence>
<dbReference type="Gene3D" id="3.40.50.2300">
    <property type="match status" value="1"/>
</dbReference>
<dbReference type="GO" id="GO:0000160">
    <property type="term" value="P:phosphorelay signal transduction system"/>
    <property type="evidence" value="ECO:0007669"/>
    <property type="project" value="InterPro"/>
</dbReference>
<dbReference type="Proteomes" id="UP000004318">
    <property type="component" value="Unassembled WGS sequence"/>
</dbReference>
<dbReference type="STRING" id="252305.OB2597_19396"/>
<evidence type="ECO:0000313" key="3">
    <source>
        <dbReference type="EMBL" id="EAQ02280.1"/>
    </source>
</evidence>
<organism evidence="3 4">
    <name type="scientific">Pseudooceanicola batsensis (strain ATCC BAA-863 / DSM 15984 / KCTC 12145 / HTCC2597)</name>
    <name type="common">Oceanicola batsensis</name>
    <dbReference type="NCBI Taxonomy" id="252305"/>
    <lineage>
        <taxon>Bacteria</taxon>
        <taxon>Pseudomonadati</taxon>
        <taxon>Pseudomonadota</taxon>
        <taxon>Alphaproteobacteria</taxon>
        <taxon>Rhodobacterales</taxon>
        <taxon>Paracoccaceae</taxon>
        <taxon>Pseudooceanicola</taxon>
    </lineage>
</organism>
<dbReference type="RefSeq" id="WP_009803822.1">
    <property type="nucleotide sequence ID" value="NZ_AAMO01000008.1"/>
</dbReference>
<keyword evidence="4" id="KW-1185">Reference proteome</keyword>
<evidence type="ECO:0000256" key="1">
    <source>
        <dbReference type="PROSITE-ProRule" id="PRU00169"/>
    </source>
</evidence>
<protein>
    <submittedName>
        <fullName evidence="3">Response regulator receiver protein</fullName>
    </submittedName>
</protein>
<keyword evidence="1" id="KW-0597">Phosphoprotein</keyword>
<dbReference type="SUPFAM" id="SSF52172">
    <property type="entry name" value="CheY-like"/>
    <property type="match status" value="1"/>
</dbReference>
<dbReference type="AlphaFoldDB" id="A3U0I9"/>
<dbReference type="PROSITE" id="PS50110">
    <property type="entry name" value="RESPONSE_REGULATORY"/>
    <property type="match status" value="1"/>
</dbReference>
<dbReference type="InterPro" id="IPR001789">
    <property type="entry name" value="Sig_transdc_resp-reg_receiver"/>
</dbReference>
<comment type="caution">
    <text evidence="3">The sequence shown here is derived from an EMBL/GenBank/DDBJ whole genome shotgun (WGS) entry which is preliminary data.</text>
</comment>
<proteinExistence type="predicted"/>
<feature type="domain" description="Response regulatory" evidence="2">
    <location>
        <begin position="7"/>
        <end position="115"/>
    </location>
</feature>
<accession>A3U0I9</accession>